<dbReference type="EMBL" id="ANKQ01000002">
    <property type="protein sequence ID" value="ELP55266.1"/>
    <property type="molecule type" value="Genomic_DNA"/>
</dbReference>
<evidence type="ECO:0000313" key="2">
    <source>
        <dbReference type="Proteomes" id="UP000010932"/>
    </source>
</evidence>
<evidence type="ECO:0000313" key="1">
    <source>
        <dbReference type="EMBL" id="ELP55266.1"/>
    </source>
</evidence>
<protein>
    <submittedName>
        <fullName evidence="1">Uncharacterized protein</fullName>
    </submittedName>
</protein>
<dbReference type="Proteomes" id="UP000010932">
    <property type="component" value="Unassembled WGS sequence"/>
</dbReference>
<dbReference type="PATRIC" id="fig|1134457.3.peg.3673"/>
<organism evidence="1 2">
    <name type="scientific">Microcystis aeruginosa TAIHU98</name>
    <dbReference type="NCBI Taxonomy" id="1134457"/>
    <lineage>
        <taxon>Bacteria</taxon>
        <taxon>Bacillati</taxon>
        <taxon>Cyanobacteriota</taxon>
        <taxon>Cyanophyceae</taxon>
        <taxon>Oscillatoriophycideae</taxon>
        <taxon>Chroococcales</taxon>
        <taxon>Microcystaceae</taxon>
        <taxon>Microcystis</taxon>
    </lineage>
</organism>
<name>L7E8R5_MICAE</name>
<proteinExistence type="predicted"/>
<gene>
    <name evidence="1" type="ORF">O53_4097</name>
</gene>
<accession>L7E8R5</accession>
<sequence>MAFFSGLQFITSIQGRENLLSWGELLFYSPKNALPFRFLL</sequence>
<dbReference type="AlphaFoldDB" id="L7E8R5"/>
<comment type="caution">
    <text evidence="1">The sequence shown here is derived from an EMBL/GenBank/DDBJ whole genome shotgun (WGS) entry which is preliminary data.</text>
</comment>
<reference evidence="1 2" key="1">
    <citation type="journal article" date="2013" name="Genome Announc.">
        <title>Whole-Genome Sequence of Microcystis aeruginosa TAIHU98, a Nontoxic Bloom-Forming Strain Isolated from Taihu Lake, China.</title>
        <authorList>
            <person name="Yang C."/>
            <person name="Zhang W."/>
            <person name="Ren M."/>
            <person name="Song L."/>
            <person name="Li T."/>
            <person name="Zhao J."/>
        </authorList>
    </citation>
    <scope>NUCLEOTIDE SEQUENCE [LARGE SCALE GENOMIC DNA]</scope>
    <source>
        <strain evidence="1 2">TAIHU98</strain>
    </source>
</reference>